<dbReference type="EMBL" id="JBJKFK010003656">
    <property type="protein sequence ID" value="KAL3309669.1"/>
    <property type="molecule type" value="Genomic_DNA"/>
</dbReference>
<accession>A0ABD2PQY7</accession>
<keyword evidence="2" id="KW-1185">Reference proteome</keyword>
<proteinExistence type="predicted"/>
<dbReference type="Proteomes" id="UP001626550">
    <property type="component" value="Unassembled WGS sequence"/>
</dbReference>
<organism evidence="1 2">
    <name type="scientific">Cichlidogyrus casuarinus</name>
    <dbReference type="NCBI Taxonomy" id="1844966"/>
    <lineage>
        <taxon>Eukaryota</taxon>
        <taxon>Metazoa</taxon>
        <taxon>Spiralia</taxon>
        <taxon>Lophotrochozoa</taxon>
        <taxon>Platyhelminthes</taxon>
        <taxon>Monogenea</taxon>
        <taxon>Monopisthocotylea</taxon>
        <taxon>Dactylogyridea</taxon>
        <taxon>Ancyrocephalidae</taxon>
        <taxon>Cichlidogyrus</taxon>
    </lineage>
</organism>
<comment type="caution">
    <text evidence="1">The sequence shown here is derived from an EMBL/GenBank/DDBJ whole genome shotgun (WGS) entry which is preliminary data.</text>
</comment>
<dbReference type="AlphaFoldDB" id="A0ABD2PQY7"/>
<protein>
    <submittedName>
        <fullName evidence="1">Uncharacterized protein</fullName>
    </submittedName>
</protein>
<name>A0ABD2PQY7_9PLAT</name>
<reference evidence="1 2" key="1">
    <citation type="submission" date="2024-11" db="EMBL/GenBank/DDBJ databases">
        <title>Adaptive evolution of stress response genes in parasites aligns with host niche diversity.</title>
        <authorList>
            <person name="Hahn C."/>
            <person name="Resl P."/>
        </authorList>
    </citation>
    <scope>NUCLEOTIDE SEQUENCE [LARGE SCALE GENOMIC DNA]</scope>
    <source>
        <strain evidence="1">EGGRZ-B1_66</strain>
        <tissue evidence="1">Body</tissue>
    </source>
</reference>
<evidence type="ECO:0000313" key="2">
    <source>
        <dbReference type="Proteomes" id="UP001626550"/>
    </source>
</evidence>
<sequence>MSAEVQINVNGHSKTDLDLNKESVKSECCYQIDRLSPEILAESVEKSIPYTTVHTFVATSWKPGYRI</sequence>
<evidence type="ECO:0000313" key="1">
    <source>
        <dbReference type="EMBL" id="KAL3309669.1"/>
    </source>
</evidence>
<gene>
    <name evidence="1" type="ORF">Ciccas_011781</name>
</gene>